<dbReference type="InterPro" id="IPR055411">
    <property type="entry name" value="LRR_FXL15/At3g58940/PEG3-like"/>
</dbReference>
<dbReference type="Pfam" id="PF24758">
    <property type="entry name" value="LRR_At5g56370"/>
    <property type="match status" value="1"/>
</dbReference>
<dbReference type="Pfam" id="PF13966">
    <property type="entry name" value="zf-RVT"/>
    <property type="match status" value="1"/>
</dbReference>
<dbReference type="SMART" id="SM00579">
    <property type="entry name" value="FBD"/>
    <property type="match status" value="1"/>
</dbReference>
<evidence type="ECO:0000259" key="1">
    <source>
        <dbReference type="SMART" id="SM00579"/>
    </source>
</evidence>
<dbReference type="CDD" id="cd06222">
    <property type="entry name" value="RNase_H_like"/>
    <property type="match status" value="1"/>
</dbReference>
<protein>
    <submittedName>
        <fullName evidence="2">FBD domain</fullName>
    </submittedName>
</protein>
<keyword evidence="3" id="KW-1185">Reference proteome</keyword>
<evidence type="ECO:0000313" key="2">
    <source>
        <dbReference type="EMBL" id="KAG7567897.1"/>
    </source>
</evidence>
<dbReference type="InterPro" id="IPR055294">
    <property type="entry name" value="FBL60-like"/>
</dbReference>
<dbReference type="GO" id="GO:0003676">
    <property type="term" value="F:nucleic acid binding"/>
    <property type="evidence" value="ECO:0007669"/>
    <property type="project" value="InterPro"/>
</dbReference>
<feature type="domain" description="FBD" evidence="1">
    <location>
        <begin position="998"/>
        <end position="1075"/>
    </location>
</feature>
<dbReference type="InterPro" id="IPR006566">
    <property type="entry name" value="FBD"/>
</dbReference>
<name>A0A8T2A2Y8_9BRAS</name>
<organism evidence="2 3">
    <name type="scientific">Arabidopsis thaliana x Arabidopsis arenosa</name>
    <dbReference type="NCBI Taxonomy" id="1240361"/>
    <lineage>
        <taxon>Eukaryota</taxon>
        <taxon>Viridiplantae</taxon>
        <taxon>Streptophyta</taxon>
        <taxon>Embryophyta</taxon>
        <taxon>Tracheophyta</taxon>
        <taxon>Spermatophyta</taxon>
        <taxon>Magnoliopsida</taxon>
        <taxon>eudicotyledons</taxon>
        <taxon>Gunneridae</taxon>
        <taxon>Pentapetalae</taxon>
        <taxon>rosids</taxon>
        <taxon>malvids</taxon>
        <taxon>Brassicales</taxon>
        <taxon>Brassicaceae</taxon>
        <taxon>Camelineae</taxon>
        <taxon>Arabidopsis</taxon>
    </lineage>
</organism>
<dbReference type="PANTHER" id="PTHR31293">
    <property type="entry name" value="RNI-LIKE SUPERFAMILY PROTEIN"/>
    <property type="match status" value="1"/>
</dbReference>
<accession>A0A8T2A2Y8</accession>
<dbReference type="EMBL" id="JAEFBK010000009">
    <property type="protein sequence ID" value="KAG7567897.1"/>
    <property type="molecule type" value="Genomic_DNA"/>
</dbReference>
<comment type="caution">
    <text evidence="2">The sequence shown here is derived from an EMBL/GenBank/DDBJ whole genome shotgun (WGS) entry which is preliminary data.</text>
</comment>
<dbReference type="Pfam" id="PF08387">
    <property type="entry name" value="FBD"/>
    <property type="match status" value="1"/>
</dbReference>
<dbReference type="InterPro" id="IPR002156">
    <property type="entry name" value="RNaseH_domain"/>
</dbReference>
<evidence type="ECO:0000313" key="3">
    <source>
        <dbReference type="Proteomes" id="UP000694240"/>
    </source>
</evidence>
<dbReference type="PANTHER" id="PTHR31293:SF16">
    <property type="entry name" value="RNI-LIKE SUPERFAMILY PROTEIN"/>
    <property type="match status" value="1"/>
</dbReference>
<dbReference type="AlphaFoldDB" id="A0A8T2A2Y8"/>
<dbReference type="InterPro" id="IPR044730">
    <property type="entry name" value="RNase_H-like_dom_plant"/>
</dbReference>
<proteinExistence type="predicted"/>
<dbReference type="Pfam" id="PF13456">
    <property type="entry name" value="RVT_3"/>
    <property type="match status" value="1"/>
</dbReference>
<reference evidence="2 3" key="1">
    <citation type="submission" date="2020-12" db="EMBL/GenBank/DDBJ databases">
        <title>Concerted genomic and epigenomic changes stabilize Arabidopsis allopolyploids.</title>
        <authorList>
            <person name="Chen Z."/>
        </authorList>
    </citation>
    <scope>NUCLEOTIDE SEQUENCE [LARGE SCALE GENOMIC DNA]</scope>
    <source>
        <strain evidence="2">Allo738</strain>
        <tissue evidence="2">Leaf</tissue>
    </source>
</reference>
<gene>
    <name evidence="2" type="ORF">ISN45_Aa04g007340</name>
</gene>
<dbReference type="InterPro" id="IPR026960">
    <property type="entry name" value="RVT-Znf"/>
</dbReference>
<dbReference type="Proteomes" id="UP000694240">
    <property type="component" value="Chromosome 9"/>
</dbReference>
<dbReference type="GO" id="GO:0004523">
    <property type="term" value="F:RNA-DNA hybrid ribonuclease activity"/>
    <property type="evidence" value="ECO:0007669"/>
    <property type="project" value="InterPro"/>
</dbReference>
<sequence length="1087" mass="124761">MGSYLGLPESLGGSKTKIFSFVRDRLQSRINGWSAKFLSKGGKEVMIKSVAAALPTYVMSCFRLPKTITSKLTSAVAKFWWSSNGESRGMHWMAWNKLCSSKSEGGVGFRNVDDFNTALLAKQLWRLITVPDSLFARVFKGRYFRKSNPLDNIKSYSPSYGWRSILSARSLVIKGLIKRVGSGASISVWEDPWIPAQFPRPAKSNGSFIDPSLKVNSLVDSRSNFWNMDLLRELFDPEDVALISALPLGASTKEDTLGWHYTKSGKYTVKSGYHTARIEDLDASSKSFGLDIKPLKAYAWKVQCPPKVRHFLWQILSGCVPVTENLQKRGINCDTGCVKCGAIEETINHTLFECHPARQIWALSQIPSVPGIFPTASIYENLDHLFWRIPSEVDSSSYPWIIWYIWKARNEKFFDNVDKDPLEILRFAEKEAQSWQLAQFELHTDNHDFFDNENQNRVRESSLDSNYSGYRCFIDGSWKGTDTFSGTGWYCTSSNGEMPTMGAANIRRSLSPLHTEVEALLWAMKCMIGADNQDVAFFTDCSDLVKMVSSPTEWPAFSVYLEDFQSDREEFSSFSLSLIPRSANVKADKLARQVRTEPFHITYKRFSNSDLSLSETQDLPSNLGFGFRFCTLRQWMSSVIYQRRLFVISYLVFSYNKGNCFNIKGKREREGILQCFMDFVDKVLALQGDSLIERFSLKCKTGIDSDRVNGWICNVLRRGVSHLELFLDFSRYDSDSEDMYFLPEELFVSKTLVELKLRSEEYGVNWYTHLIGTRTLLPMLKTLEIDAEWITCDELEKVLHAFPVLEELYLADKKWLWNETVSSSSLRKLTIFASGFENYLNPESISFDTPSLVYLEYSDFVAADYPKVNLTSLIEAHIRLMVTEGQVNLIRAPNDEDDGFLRLRNVWKLISGIRNVQKLFFTADALEVLSLCCESMPVFNNLKFLCIKSDKERGWQAMPVLLRNCPHLETLVLEDLSHYVTDKCGDACDCISREDKGCSRSSCPVKYMKITGFRGTIKEMKMITHFLEYFPCLKEMNIYVEENDPTEFEVPGRLKLVRQFWTFYDEFFICYVKLLVSPEVYKKWPPE</sequence>